<gene>
    <name evidence="1" type="ORF">SOO65_05395</name>
</gene>
<dbReference type="AlphaFoldDB" id="A0AAX4HS28"/>
<keyword evidence="2" id="KW-1185">Reference proteome</keyword>
<protein>
    <submittedName>
        <fullName evidence="1">Acylphosphatase</fullName>
        <ecNumber evidence="1">3.6.1.7</ecNumber>
    </submittedName>
</protein>
<proteinExistence type="predicted"/>
<dbReference type="EC" id="3.6.1.7" evidence="1"/>
<dbReference type="GO" id="GO:0003998">
    <property type="term" value="F:acylphosphatase activity"/>
    <property type="evidence" value="ECO:0007669"/>
    <property type="project" value="UniProtKB-EC"/>
</dbReference>
<reference evidence="1 2" key="1">
    <citation type="submission" date="2023-11" db="EMBL/GenBank/DDBJ databases">
        <title>Peredibacter starrii A3.12.</title>
        <authorList>
            <person name="Mitchell R.J."/>
        </authorList>
    </citation>
    <scope>NUCLEOTIDE SEQUENCE [LARGE SCALE GENOMIC DNA]</scope>
    <source>
        <strain evidence="1 2">A3.12</strain>
    </source>
</reference>
<name>A0AAX4HS28_9BACT</name>
<evidence type="ECO:0000313" key="1">
    <source>
        <dbReference type="EMBL" id="WPU66175.1"/>
    </source>
</evidence>
<dbReference type="RefSeq" id="WP_321398117.1">
    <property type="nucleotide sequence ID" value="NZ_CP139487.1"/>
</dbReference>
<evidence type="ECO:0000313" key="2">
    <source>
        <dbReference type="Proteomes" id="UP001324634"/>
    </source>
</evidence>
<dbReference type="KEGG" id="psti:SOO65_05395"/>
<organism evidence="1 2">
    <name type="scientific">Peredibacter starrii</name>
    <dbReference type="NCBI Taxonomy" id="28202"/>
    <lineage>
        <taxon>Bacteria</taxon>
        <taxon>Pseudomonadati</taxon>
        <taxon>Bdellovibrionota</taxon>
        <taxon>Bacteriovoracia</taxon>
        <taxon>Bacteriovoracales</taxon>
        <taxon>Bacteriovoracaceae</taxon>
        <taxon>Peredibacter</taxon>
    </lineage>
</organism>
<dbReference type="EMBL" id="CP139487">
    <property type="protein sequence ID" value="WPU66175.1"/>
    <property type="molecule type" value="Genomic_DNA"/>
</dbReference>
<sequence>MIARKITYRGNFNNESLGDIFNITRNNEITGLVKKVSDQEVELSLEGDSAQIKLIQHQIERKVKSAIKDKSIEPMPYQYYVGVTLLA</sequence>
<accession>A0AAX4HS28</accession>
<keyword evidence="1" id="KW-0378">Hydrolase</keyword>
<dbReference type="Proteomes" id="UP001324634">
    <property type="component" value="Chromosome"/>
</dbReference>